<dbReference type="EMBL" id="LGTL01000007">
    <property type="protein sequence ID" value="KPA81090.1"/>
    <property type="molecule type" value="Genomic_DNA"/>
</dbReference>
<feature type="transmembrane region" description="Helical" evidence="2">
    <location>
        <begin position="204"/>
        <end position="228"/>
    </location>
</feature>
<gene>
    <name evidence="3" type="ORF">ABB37_04448</name>
</gene>
<keyword evidence="2" id="KW-0812">Transmembrane</keyword>
<dbReference type="Proteomes" id="UP000037923">
    <property type="component" value="Unassembled WGS sequence"/>
</dbReference>
<organism evidence="3 4">
    <name type="scientific">Leptomonas pyrrhocoris</name>
    <name type="common">Firebug parasite</name>
    <dbReference type="NCBI Taxonomy" id="157538"/>
    <lineage>
        <taxon>Eukaryota</taxon>
        <taxon>Discoba</taxon>
        <taxon>Euglenozoa</taxon>
        <taxon>Kinetoplastea</taxon>
        <taxon>Metakinetoplastina</taxon>
        <taxon>Trypanosomatida</taxon>
        <taxon>Trypanosomatidae</taxon>
        <taxon>Leishmaniinae</taxon>
        <taxon>Leptomonas</taxon>
    </lineage>
</organism>
<keyword evidence="2" id="KW-1133">Transmembrane helix</keyword>
<accession>A0A0M9G2H9</accession>
<name>A0A0M9G2H9_LEPPY</name>
<evidence type="ECO:0000313" key="3">
    <source>
        <dbReference type="EMBL" id="KPA81090.1"/>
    </source>
</evidence>
<evidence type="ECO:0000313" key="4">
    <source>
        <dbReference type="Proteomes" id="UP000037923"/>
    </source>
</evidence>
<dbReference type="RefSeq" id="XP_015659529.1">
    <property type="nucleotide sequence ID" value="XM_015802128.1"/>
</dbReference>
<keyword evidence="2" id="KW-0472">Membrane</keyword>
<dbReference type="OMA" id="YLPFYPA"/>
<sequence length="258" mass="29238">MLSRGVATALRRRALRVCDATSVAQTRTTRDGSLCFGRRSVTSTNLFVQSPSRRGSAGLRWYWGGCHAALRRNSGVQLLHTSSATAIKTASAQAPTGEHAKEDNEDASAHGTTANTGEGSKEEEAKEQSWWRRKWHSFKSEGKDFSLFYLPFYPATFVILYVAFVTNALHKESILDCVLDCMGDYVDRGKMYARIEAWNTWANLGFAFVINELLEVVRFPVVVLLYYAMKPYSTRFANWVRKVMRRFRRAKPKSAEEK</sequence>
<protein>
    <submittedName>
        <fullName evidence="3">Uncharacterized protein</fullName>
    </submittedName>
</protein>
<dbReference type="VEuPathDB" id="TriTrypDB:LpyrH10_07_2550"/>
<reference evidence="3 4" key="1">
    <citation type="submission" date="2015-07" db="EMBL/GenBank/DDBJ databases">
        <title>High-quality genome of monoxenous trypanosomatid Leptomonas pyrrhocoris.</title>
        <authorList>
            <person name="Flegontov P."/>
            <person name="Butenko A."/>
            <person name="Firsov S."/>
            <person name="Vlcek C."/>
            <person name="Logacheva M.D."/>
            <person name="Field M."/>
            <person name="Filatov D."/>
            <person name="Flegontova O."/>
            <person name="Gerasimov E."/>
            <person name="Jackson A.P."/>
            <person name="Kelly S."/>
            <person name="Opperdoes F."/>
            <person name="O'Reilly A."/>
            <person name="Votypka J."/>
            <person name="Yurchenko V."/>
            <person name="Lukes J."/>
        </authorList>
    </citation>
    <scope>NUCLEOTIDE SEQUENCE [LARGE SCALE GENOMIC DNA]</scope>
    <source>
        <strain evidence="3">H10</strain>
    </source>
</reference>
<dbReference type="GeneID" id="26904739"/>
<dbReference type="AlphaFoldDB" id="A0A0M9G2H9"/>
<comment type="caution">
    <text evidence="3">The sequence shown here is derived from an EMBL/GenBank/DDBJ whole genome shotgun (WGS) entry which is preliminary data.</text>
</comment>
<feature type="region of interest" description="Disordered" evidence="1">
    <location>
        <begin position="90"/>
        <end position="125"/>
    </location>
</feature>
<dbReference type="OrthoDB" id="266653at2759"/>
<evidence type="ECO:0000256" key="2">
    <source>
        <dbReference type="SAM" id="Phobius"/>
    </source>
</evidence>
<keyword evidence="4" id="KW-1185">Reference proteome</keyword>
<proteinExistence type="predicted"/>
<feature type="transmembrane region" description="Helical" evidence="2">
    <location>
        <begin position="147"/>
        <end position="166"/>
    </location>
</feature>
<evidence type="ECO:0000256" key="1">
    <source>
        <dbReference type="SAM" id="MobiDB-lite"/>
    </source>
</evidence>